<organism evidence="1">
    <name type="scientific">Rhizophora mucronata</name>
    <name type="common">Asiatic mangrove</name>
    <dbReference type="NCBI Taxonomy" id="61149"/>
    <lineage>
        <taxon>Eukaryota</taxon>
        <taxon>Viridiplantae</taxon>
        <taxon>Streptophyta</taxon>
        <taxon>Embryophyta</taxon>
        <taxon>Tracheophyta</taxon>
        <taxon>Spermatophyta</taxon>
        <taxon>Magnoliopsida</taxon>
        <taxon>eudicotyledons</taxon>
        <taxon>Gunneridae</taxon>
        <taxon>Pentapetalae</taxon>
        <taxon>rosids</taxon>
        <taxon>fabids</taxon>
        <taxon>Malpighiales</taxon>
        <taxon>Rhizophoraceae</taxon>
        <taxon>Rhizophora</taxon>
    </lineage>
</organism>
<evidence type="ECO:0000313" key="1">
    <source>
        <dbReference type="EMBL" id="MBX69745.1"/>
    </source>
</evidence>
<dbReference type="EMBL" id="GGEC01089261">
    <property type="protein sequence ID" value="MBX69745.1"/>
    <property type="molecule type" value="Transcribed_RNA"/>
</dbReference>
<protein>
    <submittedName>
        <fullName evidence="1">Uncharacterized protein</fullName>
    </submittedName>
</protein>
<reference evidence="1" key="1">
    <citation type="submission" date="2018-02" db="EMBL/GenBank/DDBJ databases">
        <title>Rhizophora mucronata_Transcriptome.</title>
        <authorList>
            <person name="Meera S.P."/>
            <person name="Sreeshan A."/>
            <person name="Augustine A."/>
        </authorList>
    </citation>
    <scope>NUCLEOTIDE SEQUENCE</scope>
    <source>
        <tissue evidence="1">Leaf</tissue>
    </source>
</reference>
<dbReference type="AlphaFoldDB" id="A0A2P2QS34"/>
<name>A0A2P2QS34_RHIMU</name>
<proteinExistence type="predicted"/>
<accession>A0A2P2QS34</accession>
<sequence>MRYNSKSCYELLTGNILFQTPSTTKFNKIFASLLKNPPNIPAFPKENEGQHATITSATIHRSNTVMFIYIYVK</sequence>